<name>A0A3G4ZLB6_9VIRU</name>
<protein>
    <submittedName>
        <fullName evidence="1">Uncharacterized protein</fullName>
    </submittedName>
</protein>
<proteinExistence type="predicted"/>
<dbReference type="EMBL" id="MK071980">
    <property type="protein sequence ID" value="AYV75627.1"/>
    <property type="molecule type" value="Genomic_DNA"/>
</dbReference>
<organism evidence="1">
    <name type="scientific">Terrestrivirus sp</name>
    <dbReference type="NCBI Taxonomy" id="2487775"/>
    <lineage>
        <taxon>Viruses</taxon>
        <taxon>Varidnaviria</taxon>
        <taxon>Bamfordvirae</taxon>
        <taxon>Nucleocytoviricota</taxon>
        <taxon>Megaviricetes</taxon>
        <taxon>Imitervirales</taxon>
        <taxon>Mimiviridae</taxon>
        <taxon>Klosneuvirinae</taxon>
    </lineage>
</organism>
<sequence length="720" mass="84995">MNIGTLDELFNSKELEYALTKSHGNLNIDINFDNKNFYINFEKKLYIDFLVGGNVVHSNIANHISFHFYDRNARNKNANHLREKRCNAEFDIVFDPQRIEINLAYVGCNRYIQGDVFNFSDNLFHQNIISCINYEIAKIPINNDLLYDLYYFYVLKTIYDAHMSRNYNINYNIFYSYVLEVIKRNQSLNTDSNDKHIIHYLYIYISDKNFSRLIQQIDIHVIINTNLRNKMANLMNNINLHYCGDYNNICPMMELNKRNQLQSITSMINTILVGLVQATRNGIINTNDLFSTNIDKLIEKYYPIDGISTVKTWCEVNLPNFDESDALRIFKLILKNRSERGDYKLFSKIYRNEIEINHQNLLLLNNNVKAASILAKSYIDKITLFMDVLNYMVEYNKRPEIQPANIEFMYGVIDIIYNKFYNYTNNKNQYLYGKLLKLNDCTLVTTNYLAELSNQINTKGYNVKYFLFDILPFIIVNDNNSLNDNTIDFNRLINSLKIFYDKNDLQKVNDIDIFKINNEPIIDYITKTYTRKRKLEPEPVEEYIVPTERTILKSKKIKTDLPTISNQLPETQHGGNNNYVKITQALFMITANEFNNNIKYFFNDYESYSTLDESDPLRYIINYNTIRSVLQIFNHVMSTCKIYSKEIINSTEIPGNIKNNNITTKLIEQHMPQQIPKEIYVMTGGINRLNSTEANFYKKYLKYKLKYNQIKNKKIENKNV</sequence>
<reference evidence="1" key="1">
    <citation type="submission" date="2018-10" db="EMBL/GenBank/DDBJ databases">
        <title>Hidden diversity of soil giant viruses.</title>
        <authorList>
            <person name="Schulz F."/>
            <person name="Alteio L."/>
            <person name="Goudeau D."/>
            <person name="Ryan E.M."/>
            <person name="Malmstrom R.R."/>
            <person name="Blanchard J."/>
            <person name="Woyke T."/>
        </authorList>
    </citation>
    <scope>NUCLEOTIDE SEQUENCE</scope>
    <source>
        <strain evidence="1">TEV1</strain>
    </source>
</reference>
<evidence type="ECO:0000313" key="1">
    <source>
        <dbReference type="EMBL" id="AYV75627.1"/>
    </source>
</evidence>
<gene>
    <name evidence="1" type="ORF">Terrestrivirus2_135</name>
</gene>
<accession>A0A3G4ZLB6</accession>